<dbReference type="Proteomes" id="UP001365128">
    <property type="component" value="Unassembled WGS sequence"/>
</dbReference>
<keyword evidence="1" id="KW-0472">Membrane</keyword>
<gene>
    <name evidence="2" type="ORF">IWX46DRAFT_173968</name>
</gene>
<evidence type="ECO:0000256" key="1">
    <source>
        <dbReference type="SAM" id="Phobius"/>
    </source>
</evidence>
<comment type="caution">
    <text evidence="2">The sequence shown here is derived from an EMBL/GenBank/DDBJ whole genome shotgun (WGS) entry which is preliminary data.</text>
</comment>
<keyword evidence="1" id="KW-1133">Transmembrane helix</keyword>
<reference evidence="2 3" key="1">
    <citation type="submission" date="2024-04" db="EMBL/GenBank/DDBJ databases">
        <title>Phyllosticta paracitricarpa is synonymous to the EU quarantine fungus P. citricarpa based on phylogenomic analyses.</title>
        <authorList>
            <consortium name="Lawrence Berkeley National Laboratory"/>
            <person name="Van Ingen-Buijs V.A."/>
            <person name="Van Westerhoven A.C."/>
            <person name="Haridas S."/>
            <person name="Skiadas P."/>
            <person name="Martin F."/>
            <person name="Groenewald J.Z."/>
            <person name="Crous P.W."/>
            <person name="Seidl M.F."/>
        </authorList>
    </citation>
    <scope>NUCLEOTIDE SEQUENCE [LARGE SCALE GENOMIC DNA]</scope>
    <source>
        <strain evidence="2 3">CBS 122670</strain>
    </source>
</reference>
<keyword evidence="3" id="KW-1185">Reference proteome</keyword>
<sequence>MPGGSAYAGWFYGGENHKKIDISYLGGSGFFPCTCPAWVRSWGFDGTRKLWNTSQASGVRSLMDNGFCLLIVVFSLAHVRPTYLTLLLLLLLLFTTYPHFSTTKNSYRHSSTLQS</sequence>
<proteinExistence type="predicted"/>
<dbReference type="EMBL" id="JBBPDW010000023">
    <property type="protein sequence ID" value="KAK7541797.1"/>
    <property type="molecule type" value="Genomic_DNA"/>
</dbReference>
<organism evidence="2 3">
    <name type="scientific">Phyllosticta citricarpa</name>
    <dbReference type="NCBI Taxonomy" id="55181"/>
    <lineage>
        <taxon>Eukaryota</taxon>
        <taxon>Fungi</taxon>
        <taxon>Dikarya</taxon>
        <taxon>Ascomycota</taxon>
        <taxon>Pezizomycotina</taxon>
        <taxon>Dothideomycetes</taxon>
        <taxon>Dothideomycetes incertae sedis</taxon>
        <taxon>Botryosphaeriales</taxon>
        <taxon>Phyllostictaceae</taxon>
        <taxon>Phyllosticta</taxon>
    </lineage>
</organism>
<evidence type="ECO:0000313" key="2">
    <source>
        <dbReference type="EMBL" id="KAK7541797.1"/>
    </source>
</evidence>
<name>A0ABR1M4M2_9PEZI</name>
<evidence type="ECO:0000313" key="3">
    <source>
        <dbReference type="Proteomes" id="UP001365128"/>
    </source>
</evidence>
<accession>A0ABR1M4M2</accession>
<feature type="transmembrane region" description="Helical" evidence="1">
    <location>
        <begin position="58"/>
        <end position="77"/>
    </location>
</feature>
<keyword evidence="1" id="KW-0812">Transmembrane</keyword>
<protein>
    <submittedName>
        <fullName evidence="2">Uncharacterized protein</fullName>
    </submittedName>
</protein>
<feature type="transmembrane region" description="Helical" evidence="1">
    <location>
        <begin position="83"/>
        <end position="100"/>
    </location>
</feature>